<evidence type="ECO:0000313" key="3">
    <source>
        <dbReference type="Proteomes" id="UP000094828"/>
    </source>
</evidence>
<dbReference type="Pfam" id="PF07596">
    <property type="entry name" value="SBP_bac_10"/>
    <property type="match status" value="1"/>
</dbReference>
<dbReference type="PANTHER" id="PTHR30093">
    <property type="entry name" value="GENERAL SECRETION PATHWAY PROTEIN G"/>
    <property type="match status" value="1"/>
</dbReference>
<dbReference type="InterPro" id="IPR045584">
    <property type="entry name" value="Pilin-like"/>
</dbReference>
<dbReference type="AlphaFoldDB" id="A0A1C3E8V0"/>
<dbReference type="PROSITE" id="PS00409">
    <property type="entry name" value="PROKAR_NTER_METHYL"/>
    <property type="match status" value="1"/>
</dbReference>
<dbReference type="InterPro" id="IPR011453">
    <property type="entry name" value="DUF1559"/>
</dbReference>
<dbReference type="EMBL" id="LYDR01000127">
    <property type="protein sequence ID" value="ODA29641.1"/>
    <property type="molecule type" value="Genomic_DNA"/>
</dbReference>
<dbReference type="PANTHER" id="PTHR30093:SF2">
    <property type="entry name" value="TYPE II SECRETION SYSTEM PROTEIN H"/>
    <property type="match status" value="1"/>
</dbReference>
<evidence type="ECO:0000313" key="2">
    <source>
        <dbReference type="EMBL" id="ODA29641.1"/>
    </source>
</evidence>
<dbReference type="NCBIfam" id="TIGR02532">
    <property type="entry name" value="IV_pilin_GFxxxE"/>
    <property type="match status" value="1"/>
</dbReference>
<accession>A0A1C3E8V0</accession>
<feature type="domain" description="DUF1559" evidence="1">
    <location>
        <begin position="31"/>
        <end position="324"/>
    </location>
</feature>
<dbReference type="OrthoDB" id="241541at2"/>
<evidence type="ECO:0000259" key="1">
    <source>
        <dbReference type="Pfam" id="PF07596"/>
    </source>
</evidence>
<dbReference type="SUPFAM" id="SSF54523">
    <property type="entry name" value="Pili subunits"/>
    <property type="match status" value="1"/>
</dbReference>
<reference evidence="2 3" key="1">
    <citation type="submission" date="2016-05" db="EMBL/GenBank/DDBJ databases">
        <title>Genomic and physiological characterization of Planctopirus sp. isolated from fresh water lake.</title>
        <authorList>
            <person name="Subhash Y."/>
            <person name="Ramana C."/>
        </authorList>
    </citation>
    <scope>NUCLEOTIDE SEQUENCE [LARGE SCALE GENOMIC DNA]</scope>
    <source>
        <strain evidence="2 3">JC280</strain>
    </source>
</reference>
<organism evidence="2 3">
    <name type="scientific">Planctopirus hydrillae</name>
    <dbReference type="NCBI Taxonomy" id="1841610"/>
    <lineage>
        <taxon>Bacteria</taxon>
        <taxon>Pseudomonadati</taxon>
        <taxon>Planctomycetota</taxon>
        <taxon>Planctomycetia</taxon>
        <taxon>Planctomycetales</taxon>
        <taxon>Planctomycetaceae</taxon>
        <taxon>Planctopirus</taxon>
    </lineage>
</organism>
<keyword evidence="3" id="KW-1185">Reference proteome</keyword>
<name>A0A1C3E8V0_9PLAN</name>
<dbReference type="InterPro" id="IPR012902">
    <property type="entry name" value="N_methyl_site"/>
</dbReference>
<dbReference type="NCBIfam" id="TIGR04294">
    <property type="entry name" value="pre_pil_HX9DG"/>
    <property type="match status" value="1"/>
</dbReference>
<protein>
    <recommendedName>
        <fullName evidence="1">DUF1559 domain-containing protein</fullName>
    </recommendedName>
</protein>
<sequence length="358" mass="37731">MSRRSGFTLIELLVVIAIIAILIALLLPAVQQAREAARRTQCRNNLKQLGLALHNYHDVFGSFVYRKGGTRGNGDSSRNDGNYNRRTGMISLMPYLDQAPFYNSIEAGNPAATPVPVAPGGSGPWAGWSGYNMNIAALKCPSDPFEVRPRGTVSYAFNMGDFITNNRDETRTNGLFACNATYGVRDVTDGTSNTLAFAERCVGNIDWQSQNNVDVRRGTLAGVATITTNPGSCVTSVAAVSANRRFTTSTNVKGKFSSFWADAQAENVGFTPILSPNSPSCTNDTNTTSDAVSSVLSASSYHTGGVHALMADGAVRFISDNIDAGGLGANANTLGGPSPHGVWGALGTRAGGEVTGDF</sequence>
<comment type="caution">
    <text evidence="2">The sequence shown here is derived from an EMBL/GenBank/DDBJ whole genome shotgun (WGS) entry which is preliminary data.</text>
</comment>
<dbReference type="RefSeq" id="WP_068849518.1">
    <property type="nucleotide sequence ID" value="NZ_LYDR01000127.1"/>
</dbReference>
<dbReference type="Proteomes" id="UP000094828">
    <property type="component" value="Unassembled WGS sequence"/>
</dbReference>
<dbReference type="InterPro" id="IPR027558">
    <property type="entry name" value="Pre_pil_HX9DG_C"/>
</dbReference>
<gene>
    <name evidence="2" type="ORF">A6X21_08195</name>
</gene>
<dbReference type="Gene3D" id="3.30.700.10">
    <property type="entry name" value="Glycoprotein, Type 4 Pilin"/>
    <property type="match status" value="1"/>
</dbReference>
<dbReference type="Pfam" id="PF07963">
    <property type="entry name" value="N_methyl"/>
    <property type="match status" value="1"/>
</dbReference>
<proteinExistence type="predicted"/>
<dbReference type="STRING" id="1841610.A6X21_08195"/>